<evidence type="ECO:0000256" key="4">
    <source>
        <dbReference type="ARBA" id="ARBA00023163"/>
    </source>
</evidence>
<keyword evidence="5" id="KW-0539">Nucleus</keyword>
<feature type="domain" description="BHLH" evidence="6">
    <location>
        <begin position="109"/>
        <end position="158"/>
    </location>
</feature>
<dbReference type="Pfam" id="PF00010">
    <property type="entry name" value="HLH"/>
    <property type="match status" value="1"/>
</dbReference>
<dbReference type="PROSITE" id="PS50888">
    <property type="entry name" value="BHLH"/>
    <property type="match status" value="1"/>
</dbReference>
<evidence type="ECO:0000313" key="7">
    <source>
        <dbReference type="EMBL" id="KAG6530641.1"/>
    </source>
</evidence>
<organism evidence="7 8">
    <name type="scientific">Zingiber officinale</name>
    <name type="common">Ginger</name>
    <name type="synonym">Amomum zingiber</name>
    <dbReference type="NCBI Taxonomy" id="94328"/>
    <lineage>
        <taxon>Eukaryota</taxon>
        <taxon>Viridiplantae</taxon>
        <taxon>Streptophyta</taxon>
        <taxon>Embryophyta</taxon>
        <taxon>Tracheophyta</taxon>
        <taxon>Spermatophyta</taxon>
        <taxon>Magnoliopsida</taxon>
        <taxon>Liliopsida</taxon>
        <taxon>Zingiberales</taxon>
        <taxon>Zingiberaceae</taxon>
        <taxon>Zingiber</taxon>
    </lineage>
</organism>
<dbReference type="AlphaFoldDB" id="A0A8J5LLV5"/>
<dbReference type="GO" id="GO:0005634">
    <property type="term" value="C:nucleus"/>
    <property type="evidence" value="ECO:0007669"/>
    <property type="project" value="UniProtKB-SubCell"/>
</dbReference>
<dbReference type="InterPro" id="IPR031066">
    <property type="entry name" value="bHLH_ALC-like_plant"/>
</dbReference>
<comment type="caution">
    <text evidence="7">The sequence shown here is derived from an EMBL/GenBank/DDBJ whole genome shotgun (WGS) entry which is preliminary data.</text>
</comment>
<evidence type="ECO:0000313" key="8">
    <source>
        <dbReference type="Proteomes" id="UP000734854"/>
    </source>
</evidence>
<keyword evidence="3" id="KW-0238">DNA-binding</keyword>
<evidence type="ECO:0000256" key="5">
    <source>
        <dbReference type="ARBA" id="ARBA00023242"/>
    </source>
</evidence>
<dbReference type="OrthoDB" id="690068at2759"/>
<dbReference type="FunFam" id="4.10.280.10:FF:000004">
    <property type="entry name" value="Basic helix-loop-helix transcription factor"/>
    <property type="match status" value="1"/>
</dbReference>
<evidence type="ECO:0000259" key="6">
    <source>
        <dbReference type="PROSITE" id="PS50888"/>
    </source>
</evidence>
<dbReference type="PANTHER" id="PTHR45855">
    <property type="entry name" value="TRANSCRIPTION FACTOR PIF1-RELATED"/>
    <property type="match status" value="1"/>
</dbReference>
<dbReference type="Proteomes" id="UP000734854">
    <property type="component" value="Unassembled WGS sequence"/>
</dbReference>
<dbReference type="GO" id="GO:0046983">
    <property type="term" value="F:protein dimerization activity"/>
    <property type="evidence" value="ECO:0007669"/>
    <property type="project" value="InterPro"/>
</dbReference>
<accession>A0A8J5LLV5</accession>
<dbReference type="InterPro" id="IPR011598">
    <property type="entry name" value="bHLH_dom"/>
</dbReference>
<keyword evidence="8" id="KW-1185">Reference proteome</keyword>
<dbReference type="EMBL" id="JACMSC010000003">
    <property type="protein sequence ID" value="KAG6530641.1"/>
    <property type="molecule type" value="Genomic_DNA"/>
</dbReference>
<proteinExistence type="predicted"/>
<evidence type="ECO:0000256" key="1">
    <source>
        <dbReference type="ARBA" id="ARBA00004123"/>
    </source>
</evidence>
<dbReference type="PANTHER" id="PTHR45855:SF6">
    <property type="entry name" value="TRANSCRIPTION FACTOR ALC"/>
    <property type="match status" value="1"/>
</dbReference>
<dbReference type="GO" id="GO:0003677">
    <property type="term" value="F:DNA binding"/>
    <property type="evidence" value="ECO:0007669"/>
    <property type="project" value="UniProtKB-KW"/>
</dbReference>
<protein>
    <recommendedName>
        <fullName evidence="6">BHLH domain-containing protein</fullName>
    </recommendedName>
</protein>
<sequence>MGMDEHSSSSSGYISCQGDEERKLSYLFDHLPVNLSSYASTCAVGFLSSEPEQMPSSSFPNSSSCVDGGSKSLEQDFDSVDWESEEGLEVLEEPVKLVPLRSSGSKRSRAAEVHNMSEKRRRSRINEKMRALQNLIPNSNKTDKASMLDEAIEYLKQLQLQVQILSMRNGLNFHSMYMSGALQSLQASQMSIGFSSDHDPATKVDSTMIPLNQDSAAAQTSFGVPGQHGCSQPLPVMPGLINVTNPRMNSSQSQHGSFQVPPSCEAMFTGDLSTHMNLVSVHYAHNLSETERSSSAMNPEQVTGQTTPGICINHHLEELSNDDSFIHHLQGLGTGGAFPSADANAKEEHQSY</sequence>
<keyword evidence="4" id="KW-0804">Transcription</keyword>
<keyword evidence="2" id="KW-0805">Transcription regulation</keyword>
<comment type="subcellular location">
    <subcellularLocation>
        <location evidence="1">Nucleus</location>
    </subcellularLocation>
</comment>
<name>A0A8J5LLV5_ZINOF</name>
<reference evidence="7 8" key="1">
    <citation type="submission" date="2020-08" db="EMBL/GenBank/DDBJ databases">
        <title>Plant Genome Project.</title>
        <authorList>
            <person name="Zhang R.-G."/>
        </authorList>
    </citation>
    <scope>NUCLEOTIDE SEQUENCE [LARGE SCALE GENOMIC DNA]</scope>
    <source>
        <tissue evidence="7">Rhizome</tissue>
    </source>
</reference>
<evidence type="ECO:0000256" key="2">
    <source>
        <dbReference type="ARBA" id="ARBA00023015"/>
    </source>
</evidence>
<dbReference type="InterPro" id="IPR047265">
    <property type="entry name" value="PIF1-like_bHLH"/>
</dbReference>
<dbReference type="SMART" id="SM00353">
    <property type="entry name" value="HLH"/>
    <property type="match status" value="1"/>
</dbReference>
<evidence type="ECO:0000256" key="3">
    <source>
        <dbReference type="ARBA" id="ARBA00023125"/>
    </source>
</evidence>
<dbReference type="CDD" id="cd11445">
    <property type="entry name" value="bHLH_AtPIF_like"/>
    <property type="match status" value="1"/>
</dbReference>
<gene>
    <name evidence="7" type="ORF">ZIOFF_012884</name>
</gene>